<gene>
    <name evidence="2" type="ORF">EBB79_12830</name>
</gene>
<dbReference type="Proteomes" id="UP000283063">
    <property type="component" value="Chromosome"/>
</dbReference>
<dbReference type="KEGG" id="sedi:EBB79_12830"/>
<evidence type="ECO:0000256" key="1">
    <source>
        <dbReference type="SAM" id="Phobius"/>
    </source>
</evidence>
<keyword evidence="1" id="KW-1133">Transmembrane helix</keyword>
<feature type="transmembrane region" description="Helical" evidence="1">
    <location>
        <begin position="45"/>
        <end position="61"/>
    </location>
</feature>
<feature type="transmembrane region" description="Helical" evidence="1">
    <location>
        <begin position="67"/>
        <end position="84"/>
    </location>
</feature>
<dbReference type="EMBL" id="CP033219">
    <property type="protein sequence ID" value="AZV78672.1"/>
    <property type="molecule type" value="Genomic_DNA"/>
</dbReference>
<dbReference type="AlphaFoldDB" id="A0A3T0N3W4"/>
<accession>A0A3T0N3W4</accession>
<keyword evidence="1" id="KW-0812">Transmembrane</keyword>
<organism evidence="2 3">
    <name type="scientific">Parasedimentitalea marina</name>
    <dbReference type="NCBI Taxonomy" id="2483033"/>
    <lineage>
        <taxon>Bacteria</taxon>
        <taxon>Pseudomonadati</taxon>
        <taxon>Pseudomonadota</taxon>
        <taxon>Alphaproteobacteria</taxon>
        <taxon>Rhodobacterales</taxon>
        <taxon>Paracoccaceae</taxon>
        <taxon>Parasedimentitalea</taxon>
    </lineage>
</organism>
<dbReference type="InterPro" id="IPR021484">
    <property type="entry name" value="DUF3137"/>
</dbReference>
<dbReference type="Pfam" id="PF11335">
    <property type="entry name" value="DUF3137"/>
    <property type="match status" value="1"/>
</dbReference>
<dbReference type="RefSeq" id="WP_127749230.1">
    <property type="nucleotide sequence ID" value="NZ_CP033219.1"/>
</dbReference>
<evidence type="ECO:0000313" key="3">
    <source>
        <dbReference type="Proteomes" id="UP000283063"/>
    </source>
</evidence>
<keyword evidence="1" id="KW-0472">Membrane</keyword>
<reference evidence="2 3" key="1">
    <citation type="submission" date="2018-10" db="EMBL/GenBank/DDBJ databases">
        <title>Parasedimentitalea marina sp. nov., a psychrophilic bacterium isolated from deep seawater of the New Britain Trench.</title>
        <authorList>
            <person name="Cao J."/>
        </authorList>
    </citation>
    <scope>NUCLEOTIDE SEQUENCE [LARGE SCALE GENOMIC DNA]</scope>
    <source>
        <strain evidence="2 3">W43</strain>
    </source>
</reference>
<name>A0A3T0N3W4_9RHOB</name>
<keyword evidence="3" id="KW-1185">Reference proteome</keyword>
<proteinExistence type="predicted"/>
<sequence>MGDFTFTEQESYEANFAQVYDKEIVPYLRELEERRIRAIRRSHKIMAAIAMVSLFLAWRAYQLDPVLPIMPVAFGGFACLFFYISRGDKLQGELTAFIRPILSDFMEDISFSEESSAEEVQLANLERLCLVPKADSRTLGPRISGSWRGVNYQLVKASFVERYRDHENKQRTRTLFSGILVEIECWNPMPTIVFLPDFGKIANQVYSWATRDVRPPHKLDLPNELERVFEVYTDDRDRAIEALDTSFGQKILKMSEEFQGSESHMSTAFQGNTFFMAIRLDHGFLSFDVMSRPLSEVDEKIHQAFRDLTIPRRIIDQILD</sequence>
<evidence type="ECO:0000313" key="2">
    <source>
        <dbReference type="EMBL" id="AZV78672.1"/>
    </source>
</evidence>
<protein>
    <submittedName>
        <fullName evidence="2">DUF3137 domain-containing protein</fullName>
    </submittedName>
</protein>
<dbReference type="OrthoDB" id="7746008at2"/>